<reference evidence="7 8" key="1">
    <citation type="submission" date="2016-09" db="EMBL/GenBank/DDBJ databases">
        <title>Genomic analysis reveals versatility of anaerobic energy metabolism of Geosporobacter ferrireducens IRF9 of phylum Firmicutes.</title>
        <authorList>
            <person name="Kim S.-J."/>
        </authorList>
    </citation>
    <scope>NUCLEOTIDE SEQUENCE [LARGE SCALE GENOMIC DNA]</scope>
    <source>
        <strain evidence="7 8">IRF9</strain>
    </source>
</reference>
<evidence type="ECO:0008006" key="9">
    <source>
        <dbReference type="Google" id="ProtNLM"/>
    </source>
</evidence>
<evidence type="ECO:0000256" key="1">
    <source>
        <dbReference type="ARBA" id="ARBA00022553"/>
    </source>
</evidence>
<dbReference type="InterPro" id="IPR051813">
    <property type="entry name" value="HepT_RNase_toxin"/>
</dbReference>
<dbReference type="GO" id="GO:0110001">
    <property type="term" value="C:toxin-antitoxin complex"/>
    <property type="evidence" value="ECO:0007669"/>
    <property type="project" value="InterPro"/>
</dbReference>
<dbReference type="GO" id="GO:0004540">
    <property type="term" value="F:RNA nuclease activity"/>
    <property type="evidence" value="ECO:0007669"/>
    <property type="project" value="InterPro"/>
</dbReference>
<dbReference type="STRING" id="1424294.Gferi_24525"/>
<keyword evidence="3" id="KW-0540">Nuclease</keyword>
<gene>
    <name evidence="7" type="ORF">Gferi_24525</name>
</gene>
<dbReference type="PANTHER" id="PTHR34139">
    <property type="entry name" value="UPF0331 PROTEIN MJ0127"/>
    <property type="match status" value="1"/>
</dbReference>
<evidence type="ECO:0000313" key="7">
    <source>
        <dbReference type="EMBL" id="AOT72436.1"/>
    </source>
</evidence>
<dbReference type="RefSeq" id="WP_069980745.1">
    <property type="nucleotide sequence ID" value="NZ_CP017269.1"/>
</dbReference>
<keyword evidence="5" id="KW-0378">Hydrolase</keyword>
<evidence type="ECO:0000256" key="6">
    <source>
        <dbReference type="ARBA" id="ARBA00024207"/>
    </source>
</evidence>
<dbReference type="PANTHER" id="PTHR34139:SF1">
    <property type="entry name" value="RNASE MJ1380-RELATED"/>
    <property type="match status" value="1"/>
</dbReference>
<dbReference type="KEGG" id="gfe:Gferi_24525"/>
<keyword evidence="4" id="KW-0547">Nucleotide-binding</keyword>
<organism evidence="7 8">
    <name type="scientific">Geosporobacter ferrireducens</name>
    <dbReference type="NCBI Taxonomy" id="1424294"/>
    <lineage>
        <taxon>Bacteria</taxon>
        <taxon>Bacillati</taxon>
        <taxon>Bacillota</taxon>
        <taxon>Clostridia</taxon>
        <taxon>Peptostreptococcales</taxon>
        <taxon>Thermotaleaceae</taxon>
        <taxon>Geosporobacter</taxon>
    </lineage>
</organism>
<dbReference type="GO" id="GO:0000166">
    <property type="term" value="F:nucleotide binding"/>
    <property type="evidence" value="ECO:0007669"/>
    <property type="project" value="UniProtKB-KW"/>
</dbReference>
<dbReference type="GO" id="GO:0016787">
    <property type="term" value="F:hydrolase activity"/>
    <property type="evidence" value="ECO:0007669"/>
    <property type="project" value="UniProtKB-KW"/>
</dbReference>
<evidence type="ECO:0000256" key="3">
    <source>
        <dbReference type="ARBA" id="ARBA00022722"/>
    </source>
</evidence>
<keyword evidence="1" id="KW-0597">Phosphoprotein</keyword>
<dbReference type="Pfam" id="PF01934">
    <property type="entry name" value="HepT-like"/>
    <property type="match status" value="1"/>
</dbReference>
<keyword evidence="2" id="KW-1277">Toxin-antitoxin system</keyword>
<protein>
    <recommendedName>
        <fullName evidence="9">DUF86 domain-containing protein</fullName>
    </recommendedName>
</protein>
<keyword evidence="8" id="KW-1185">Reference proteome</keyword>
<dbReference type="AlphaFoldDB" id="A0A1D8GNC1"/>
<name>A0A1D8GNC1_9FIRM</name>
<dbReference type="OrthoDB" id="9810538at2"/>
<dbReference type="Proteomes" id="UP000095743">
    <property type="component" value="Chromosome"/>
</dbReference>
<dbReference type="Gene3D" id="1.20.120.580">
    <property type="entry name" value="bsu32300-like"/>
    <property type="match status" value="1"/>
</dbReference>
<comment type="similarity">
    <text evidence="6">Belongs to the HepT RNase toxin family.</text>
</comment>
<dbReference type="InterPro" id="IPR008201">
    <property type="entry name" value="HepT-like"/>
</dbReference>
<evidence type="ECO:0000256" key="5">
    <source>
        <dbReference type="ARBA" id="ARBA00022801"/>
    </source>
</evidence>
<proteinExistence type="inferred from homology"/>
<accession>A0A1D8GNC1</accession>
<evidence type="ECO:0000256" key="4">
    <source>
        <dbReference type="ARBA" id="ARBA00022741"/>
    </source>
</evidence>
<sequence>MRDDKTYLLHILECITNIEDYTKQGKEEFMYSRLIQDAAIRNLEIIGEATKKITPDLRDSYPLVPWREMAGLRDILIHDYFGVDLKIVWNVIEKELSGIKEEIKHILDDYSLNHK</sequence>
<evidence type="ECO:0000256" key="2">
    <source>
        <dbReference type="ARBA" id="ARBA00022649"/>
    </source>
</evidence>
<dbReference type="EMBL" id="CP017269">
    <property type="protein sequence ID" value="AOT72436.1"/>
    <property type="molecule type" value="Genomic_DNA"/>
</dbReference>
<evidence type="ECO:0000313" key="8">
    <source>
        <dbReference type="Proteomes" id="UP000095743"/>
    </source>
</evidence>
<dbReference type="InterPro" id="IPR037038">
    <property type="entry name" value="HepT-like_sf"/>
</dbReference>